<keyword evidence="3" id="KW-0052">Apoplast</keyword>
<feature type="compositionally biased region" description="Low complexity" evidence="8">
    <location>
        <begin position="184"/>
        <end position="197"/>
    </location>
</feature>
<gene>
    <name evidence="9" type="ORF">OIU74_004937</name>
</gene>
<evidence type="ECO:0000256" key="2">
    <source>
        <dbReference type="ARBA" id="ARBA00008963"/>
    </source>
</evidence>
<keyword evidence="4" id="KW-0964">Secreted</keyword>
<comment type="caution">
    <text evidence="9">The sequence shown here is derived from an EMBL/GenBank/DDBJ whole genome shotgun (WGS) entry which is preliminary data.</text>
</comment>
<accession>A0A9Q0ZFY2</accession>
<dbReference type="GO" id="GO:1902025">
    <property type="term" value="P:nitrate import"/>
    <property type="evidence" value="ECO:0007669"/>
    <property type="project" value="TreeGrafter"/>
</dbReference>
<evidence type="ECO:0000256" key="7">
    <source>
        <dbReference type="ARBA" id="ARBA00023278"/>
    </source>
</evidence>
<evidence type="ECO:0000256" key="5">
    <source>
        <dbReference type="ARBA" id="ARBA00022702"/>
    </source>
</evidence>
<dbReference type="GO" id="GO:0006995">
    <property type="term" value="P:cellular response to nitrogen starvation"/>
    <property type="evidence" value="ECO:0007669"/>
    <property type="project" value="UniProtKB-ARBA"/>
</dbReference>
<feature type="region of interest" description="Disordered" evidence="8">
    <location>
        <begin position="1"/>
        <end position="213"/>
    </location>
</feature>
<keyword evidence="10" id="KW-1185">Reference proteome</keyword>
<dbReference type="EMBL" id="JAPFFM010000011">
    <property type="protein sequence ID" value="KAJ6733079.1"/>
    <property type="molecule type" value="Genomic_DNA"/>
</dbReference>
<evidence type="ECO:0000256" key="6">
    <source>
        <dbReference type="ARBA" id="ARBA00022729"/>
    </source>
</evidence>
<evidence type="ECO:0000313" key="10">
    <source>
        <dbReference type="Proteomes" id="UP001151752"/>
    </source>
</evidence>
<reference evidence="9" key="2">
    <citation type="journal article" date="2023" name="Int. J. Mol. Sci.">
        <title>De Novo Assembly and Annotation of 11 Diverse Shrub Willow (Salix) Genomes Reveals Novel Gene Organization in Sex-Linked Regions.</title>
        <authorList>
            <person name="Hyden B."/>
            <person name="Feng K."/>
            <person name="Yates T.B."/>
            <person name="Jawdy S."/>
            <person name="Cereghino C."/>
            <person name="Smart L.B."/>
            <person name="Muchero W."/>
        </authorList>
    </citation>
    <scope>NUCLEOTIDE SEQUENCE</scope>
    <source>
        <tissue evidence="9">Shoot tip</tissue>
    </source>
</reference>
<feature type="compositionally biased region" description="Basic and acidic residues" evidence="8">
    <location>
        <begin position="490"/>
        <end position="499"/>
    </location>
</feature>
<feature type="compositionally biased region" description="Polar residues" evidence="8">
    <location>
        <begin position="1"/>
        <end position="24"/>
    </location>
</feature>
<dbReference type="Proteomes" id="UP001151752">
    <property type="component" value="Chromosome 7"/>
</dbReference>
<dbReference type="PANTHER" id="PTHR33348:SF44">
    <property type="entry name" value="PRECURSOR OF CEP6"/>
    <property type="match status" value="1"/>
</dbReference>
<dbReference type="GO" id="GO:2000280">
    <property type="term" value="P:regulation of root development"/>
    <property type="evidence" value="ECO:0007669"/>
    <property type="project" value="TreeGrafter"/>
</dbReference>
<keyword evidence="5" id="KW-0372">Hormone</keyword>
<organism evidence="9 10">
    <name type="scientific">Salix koriyanagi</name>
    <dbReference type="NCBI Taxonomy" id="2511006"/>
    <lineage>
        <taxon>Eukaryota</taxon>
        <taxon>Viridiplantae</taxon>
        <taxon>Streptophyta</taxon>
        <taxon>Embryophyta</taxon>
        <taxon>Tracheophyta</taxon>
        <taxon>Spermatophyta</taxon>
        <taxon>Magnoliopsida</taxon>
        <taxon>eudicotyledons</taxon>
        <taxon>Gunneridae</taxon>
        <taxon>Pentapetalae</taxon>
        <taxon>rosids</taxon>
        <taxon>fabids</taxon>
        <taxon>Malpighiales</taxon>
        <taxon>Salicaceae</taxon>
        <taxon>Saliceae</taxon>
        <taxon>Salix</taxon>
    </lineage>
</organism>
<feature type="compositionally biased region" description="Low complexity" evidence="8">
    <location>
        <begin position="110"/>
        <end position="121"/>
    </location>
</feature>
<dbReference type="AlphaFoldDB" id="A0A9Q0ZFY2"/>
<proteinExistence type="inferred from homology"/>
<keyword evidence="6" id="KW-0732">Signal</keyword>
<feature type="compositionally biased region" description="Polar residues" evidence="8">
    <location>
        <begin position="148"/>
        <end position="160"/>
    </location>
</feature>
<dbReference type="GO" id="GO:1901371">
    <property type="term" value="P:regulation of leaf morphogenesis"/>
    <property type="evidence" value="ECO:0007669"/>
    <property type="project" value="TreeGrafter"/>
</dbReference>
<evidence type="ECO:0000313" key="9">
    <source>
        <dbReference type="EMBL" id="KAJ6733079.1"/>
    </source>
</evidence>
<feature type="compositionally biased region" description="Polar residues" evidence="8">
    <location>
        <begin position="423"/>
        <end position="436"/>
    </location>
</feature>
<evidence type="ECO:0000256" key="4">
    <source>
        <dbReference type="ARBA" id="ARBA00022525"/>
    </source>
</evidence>
<feature type="compositionally biased region" description="Basic and acidic residues" evidence="8">
    <location>
        <begin position="38"/>
        <end position="59"/>
    </location>
</feature>
<evidence type="ECO:0000256" key="8">
    <source>
        <dbReference type="SAM" id="MobiDB-lite"/>
    </source>
</evidence>
<dbReference type="PANTHER" id="PTHR33348">
    <property type="entry name" value="PRECURSOR OF CEP5"/>
    <property type="match status" value="1"/>
</dbReference>
<keyword evidence="7" id="KW-0379">Hydroxylation</keyword>
<dbReference type="GO" id="GO:0005179">
    <property type="term" value="F:hormone activity"/>
    <property type="evidence" value="ECO:0007669"/>
    <property type="project" value="UniProtKB-KW"/>
</dbReference>
<comment type="subcellular location">
    <subcellularLocation>
        <location evidence="1">Secreted</location>
        <location evidence="1">Extracellular space</location>
        <location evidence="1">Apoplast</location>
    </subcellularLocation>
</comment>
<protein>
    <submittedName>
        <fullName evidence="9">PRECURSOR OF CEP5</fullName>
    </submittedName>
</protein>
<feature type="compositionally biased region" description="Low complexity" evidence="8">
    <location>
        <begin position="384"/>
        <end position="397"/>
    </location>
</feature>
<feature type="compositionally biased region" description="Low complexity" evidence="8">
    <location>
        <begin position="462"/>
        <end position="473"/>
    </location>
</feature>
<comment type="similarity">
    <text evidence="2">Belongs to the C-terminally encoded plant signaling peptide (CEP) family.</text>
</comment>
<reference evidence="9" key="1">
    <citation type="submission" date="2022-11" db="EMBL/GenBank/DDBJ databases">
        <authorList>
            <person name="Hyden B.L."/>
            <person name="Feng K."/>
            <person name="Yates T."/>
            <person name="Jawdy S."/>
            <person name="Smart L.B."/>
            <person name="Muchero W."/>
        </authorList>
    </citation>
    <scope>NUCLEOTIDE SEQUENCE</scope>
    <source>
        <tissue evidence="9">Shoot tip</tissue>
    </source>
</reference>
<feature type="region of interest" description="Disordered" evidence="8">
    <location>
        <begin position="241"/>
        <end position="517"/>
    </location>
</feature>
<feature type="compositionally biased region" description="Polar residues" evidence="8">
    <location>
        <begin position="504"/>
        <end position="517"/>
    </location>
</feature>
<dbReference type="GO" id="GO:0048364">
    <property type="term" value="P:root development"/>
    <property type="evidence" value="ECO:0007669"/>
    <property type="project" value="InterPro"/>
</dbReference>
<sequence length="517" mass="53888">MASKSMNTNLHHSTSDNQKVSLTSPPIYIPSVHHSKADRKESQPMVRRSSDSPSVRHPETPGANSNNGHSVNAFKDDFEPTTPGHNPGDGHIHADENQDDNEDVDPKEPGSGSSTGRAGATFKPTKPGHNPGVDHMSYVDQSDKIYPNPSNIGHSITTPGHSPGFGHILAGQDRDDSEDVDPKAPGSGSTTGRAGAAFKPTKPGHSPGVGHMSYVDQSDKIYLNPSNIEHCITAPSHSPGFGHILAGQDQDDSEDDAKEPCFESSIGRDGAAFKPTTPGHSPGVGHMSSMDQSDKTDPKASNFEHSVTTPGHSPGVSPIHANEDQDDNEDVDPKAPGSGSSTGRVGAAFKPTKPGSRPQRHSPGVSPIHADEDQNDNEDVDTKAPGSGSSTGRAGAAFKPTKPGHSPGVGHMSSVDQSDKTNPKASNFEHSVTTPGHSPGVSPIHADEDQDDNEDVDPKAPGSSSSSGRAGAAFKPTKPGHSPGVGHMSSVDKSDKTDPKASNFEHSITTPSHDPRG</sequence>
<evidence type="ECO:0000256" key="3">
    <source>
        <dbReference type="ARBA" id="ARBA00022523"/>
    </source>
</evidence>
<name>A0A9Q0ZFY2_9ROSI</name>
<dbReference type="GO" id="GO:0048046">
    <property type="term" value="C:apoplast"/>
    <property type="evidence" value="ECO:0007669"/>
    <property type="project" value="UniProtKB-SubCell"/>
</dbReference>
<evidence type="ECO:0000256" key="1">
    <source>
        <dbReference type="ARBA" id="ARBA00004271"/>
    </source>
</evidence>
<dbReference type="InterPro" id="IPR033250">
    <property type="entry name" value="CEP"/>
</dbReference>